<dbReference type="OrthoDB" id="10317833at2759"/>
<accession>A0A5N5SPG7</accession>
<organism evidence="1 2">
    <name type="scientific">Armadillidium nasatum</name>
    <dbReference type="NCBI Taxonomy" id="96803"/>
    <lineage>
        <taxon>Eukaryota</taxon>
        <taxon>Metazoa</taxon>
        <taxon>Ecdysozoa</taxon>
        <taxon>Arthropoda</taxon>
        <taxon>Crustacea</taxon>
        <taxon>Multicrustacea</taxon>
        <taxon>Malacostraca</taxon>
        <taxon>Eumalacostraca</taxon>
        <taxon>Peracarida</taxon>
        <taxon>Isopoda</taxon>
        <taxon>Oniscidea</taxon>
        <taxon>Crinocheta</taxon>
        <taxon>Armadillidiidae</taxon>
        <taxon>Armadillidium</taxon>
    </lineage>
</organism>
<comment type="caution">
    <text evidence="1">The sequence shown here is derived from an EMBL/GenBank/DDBJ whole genome shotgun (WGS) entry which is preliminary data.</text>
</comment>
<sequence length="233" mass="26845">MEGVNPFNTESYFNVIESNVINENESNFYQPATNEKMFNYSDPFCNFGYMGSPNLDYGLSQQVLFKPYGYYNFDGNFCENFKYGIHSSPDFNEVGLTEYCTPEFTLQMHPSAFKCMGTDMNLVSIPEYRDDTSSWVPEITGSYYNEFSNLCPGFSSYGIANAEEQAHYFQISDSYVCNQNSNYFGTGNMEPTYLPLQEYTCPYAWYPPEVPGYYGYEMYDPVIVQNEDLSSKI</sequence>
<dbReference type="Proteomes" id="UP000326759">
    <property type="component" value="Unassembled WGS sequence"/>
</dbReference>
<protein>
    <submittedName>
        <fullName evidence="1">Uncharacterized protein</fullName>
    </submittedName>
</protein>
<name>A0A5N5SPG7_9CRUS</name>
<keyword evidence="2" id="KW-1185">Reference proteome</keyword>
<reference evidence="1 2" key="1">
    <citation type="journal article" date="2019" name="PLoS Biol.">
        <title>Sex chromosomes control vertical transmission of feminizing Wolbachia symbionts in an isopod.</title>
        <authorList>
            <person name="Becking T."/>
            <person name="Chebbi M.A."/>
            <person name="Giraud I."/>
            <person name="Moumen B."/>
            <person name="Laverre T."/>
            <person name="Caubet Y."/>
            <person name="Peccoud J."/>
            <person name="Gilbert C."/>
            <person name="Cordaux R."/>
        </authorList>
    </citation>
    <scope>NUCLEOTIDE SEQUENCE [LARGE SCALE GENOMIC DNA]</scope>
    <source>
        <strain evidence="1">ANa2</strain>
        <tissue evidence="1">Whole body excluding digestive tract and cuticle</tissue>
    </source>
</reference>
<dbReference type="EMBL" id="SEYY01021855">
    <property type="protein sequence ID" value="KAB7495994.1"/>
    <property type="molecule type" value="Genomic_DNA"/>
</dbReference>
<gene>
    <name evidence="1" type="ORF">Anas_12761</name>
</gene>
<proteinExistence type="predicted"/>
<evidence type="ECO:0000313" key="2">
    <source>
        <dbReference type="Proteomes" id="UP000326759"/>
    </source>
</evidence>
<dbReference type="AlphaFoldDB" id="A0A5N5SPG7"/>
<evidence type="ECO:0000313" key="1">
    <source>
        <dbReference type="EMBL" id="KAB7495994.1"/>
    </source>
</evidence>